<evidence type="ECO:0000313" key="2">
    <source>
        <dbReference type="Proteomes" id="UP000282002"/>
    </source>
</evidence>
<keyword evidence="2" id="KW-1185">Reference proteome</keyword>
<organism evidence="1 2">
    <name type="scientific">Tabrizicola piscis</name>
    <dbReference type="NCBI Taxonomy" id="2494374"/>
    <lineage>
        <taxon>Bacteria</taxon>
        <taxon>Pseudomonadati</taxon>
        <taxon>Pseudomonadota</taxon>
        <taxon>Alphaproteobacteria</taxon>
        <taxon>Rhodobacterales</taxon>
        <taxon>Paracoccaceae</taxon>
        <taxon>Tabrizicola</taxon>
    </lineage>
</organism>
<gene>
    <name evidence="1" type="ORF">EI545_07180</name>
</gene>
<dbReference type="OrthoDB" id="571278at2"/>
<reference evidence="1 2" key="1">
    <citation type="submission" date="2018-12" db="EMBL/GenBank/DDBJ databases">
        <title>Complete genome sequencing of Tabrizicola sp. K13M18.</title>
        <authorList>
            <person name="Bae J.-W."/>
        </authorList>
    </citation>
    <scope>NUCLEOTIDE SEQUENCE [LARGE SCALE GENOMIC DNA]</scope>
    <source>
        <strain evidence="1 2">K13M18</strain>
    </source>
</reference>
<name>A0A3S8U4Z5_9RHOB</name>
<protein>
    <submittedName>
        <fullName evidence="1">Uncharacterized protein</fullName>
    </submittedName>
</protein>
<dbReference type="AlphaFoldDB" id="A0A3S8U4Z5"/>
<dbReference type="KEGG" id="taw:EI545_07180"/>
<dbReference type="EMBL" id="CP034328">
    <property type="protein sequence ID" value="AZL58638.1"/>
    <property type="molecule type" value="Genomic_DNA"/>
</dbReference>
<dbReference type="RefSeq" id="WP_125324839.1">
    <property type="nucleotide sequence ID" value="NZ_CP034328.1"/>
</dbReference>
<dbReference type="Proteomes" id="UP000282002">
    <property type="component" value="Chromosome"/>
</dbReference>
<accession>A0A3S8U4Z5</accession>
<proteinExistence type="predicted"/>
<sequence length="204" mass="23410">MTQVADEEEKELQRDVQRLLGRCMLRLQQYERLIKAMIADHQFAGRLQNLEAIRAARADRTSRKTLGALIGEFTDSLLDAGNRKGDDELQDDGPGDDATVRFRMGISMSEEDFARTEVGLGELVKLRNDLVHHFIDMHDLWSVEGCRRAQSALTANYDRIDQCYSHLLDWAKDMERVRLQFAEYTQTDEFRYLLLKPLAGEGTG</sequence>
<evidence type="ECO:0000313" key="1">
    <source>
        <dbReference type="EMBL" id="AZL58638.1"/>
    </source>
</evidence>